<feature type="domain" description="Protein kinase" evidence="6">
    <location>
        <begin position="791"/>
        <end position="1062"/>
    </location>
</feature>
<feature type="domain" description="Ig-like" evidence="7">
    <location>
        <begin position="421"/>
        <end position="509"/>
    </location>
</feature>
<dbReference type="Pfam" id="PF13927">
    <property type="entry name" value="Ig_3"/>
    <property type="match status" value="6"/>
</dbReference>
<name>A0ABQ9ZT35_9CRUS</name>
<dbReference type="PANTHER" id="PTHR10075">
    <property type="entry name" value="BASIGIN RELATED"/>
    <property type="match status" value="1"/>
</dbReference>
<evidence type="ECO:0000256" key="2">
    <source>
        <dbReference type="ARBA" id="ARBA00023180"/>
    </source>
</evidence>
<feature type="domain" description="Ig-like" evidence="7">
    <location>
        <begin position="233"/>
        <end position="317"/>
    </location>
</feature>
<dbReference type="PIRSF" id="PIRSF000615">
    <property type="entry name" value="TyrPK_CSF1-R"/>
    <property type="match status" value="1"/>
</dbReference>
<evidence type="ECO:0000313" key="8">
    <source>
        <dbReference type="EMBL" id="KAK4015624.1"/>
    </source>
</evidence>
<proteinExistence type="predicted"/>
<keyword evidence="2" id="KW-0325">Glycoprotein</keyword>
<reference evidence="8 9" key="1">
    <citation type="journal article" date="2023" name="Nucleic Acids Res.">
        <title>The hologenome of Daphnia magna reveals possible DNA methylation and microbiome-mediated evolution of the host genome.</title>
        <authorList>
            <person name="Chaturvedi A."/>
            <person name="Li X."/>
            <person name="Dhandapani V."/>
            <person name="Marshall H."/>
            <person name="Kissane S."/>
            <person name="Cuenca-Cambronero M."/>
            <person name="Asole G."/>
            <person name="Calvet F."/>
            <person name="Ruiz-Romero M."/>
            <person name="Marangio P."/>
            <person name="Guigo R."/>
            <person name="Rago D."/>
            <person name="Mirbahai L."/>
            <person name="Eastwood N."/>
            <person name="Colbourne J.K."/>
            <person name="Zhou J."/>
            <person name="Mallon E."/>
            <person name="Orsini L."/>
        </authorList>
    </citation>
    <scope>NUCLEOTIDE SEQUENCE [LARGE SCALE GENOMIC DNA]</scope>
    <source>
        <strain evidence="8">LRV0_1</strain>
    </source>
</reference>
<feature type="domain" description="Ig-like" evidence="7">
    <location>
        <begin position="41"/>
        <end position="125"/>
    </location>
</feature>
<dbReference type="Pfam" id="PF07714">
    <property type="entry name" value="PK_Tyr_Ser-Thr"/>
    <property type="match status" value="1"/>
</dbReference>
<evidence type="ECO:0000256" key="1">
    <source>
        <dbReference type="ARBA" id="ARBA00004167"/>
    </source>
</evidence>
<keyword evidence="4" id="KW-0812">Transmembrane</keyword>
<feature type="chain" id="PRO_5047324061" description="Inactive tyrosine-protein kinase 7" evidence="5">
    <location>
        <begin position="32"/>
        <end position="1072"/>
    </location>
</feature>
<feature type="transmembrane region" description="Helical" evidence="4">
    <location>
        <begin position="715"/>
        <end position="736"/>
    </location>
</feature>
<evidence type="ECO:0000313" key="9">
    <source>
        <dbReference type="Proteomes" id="UP001234178"/>
    </source>
</evidence>
<dbReference type="InterPro" id="IPR013783">
    <property type="entry name" value="Ig-like_fold"/>
</dbReference>
<sequence length="1072" mass="118291">MADDFGCFRLVWTGLVLVMIKTAMISDCGTCQDDFYFRKWPVSPQGIIRTGQSVELECRVSAEDRISISWTLNGEQLINSSRRYQNATTGDLTIRRADHRLDSGDFACTATNVSSGFSIASQPATLMIHWIGHSTRINLESLTTGRHIVEDELSGLAQVDTGEDVALYCHAEGSGELQYDWFHNGRKIPKNKTKKLSLHSFSASESGTYTCSAKNGAGHSKSNVPSILTTVKSQLVRFTKDTVATVDSTVRLPCAFQPPANPVEWLFRGSLLGQTSQHTVESDGQLVISKINQQSEGWYHCRKSDGSAVEEYGSHLKVAFLHDFAKTAIDPPPPLSNGHHYYFAEYSTAELSCTAPDGLPPPTIWWEGPSGQVLTPPSEKTDSVLLLTRVLQEDAGTYRCRAGNIVRNVSIHVNLVVTSPPTIQQHPVSASVNEDETVSMSCAFSGSPAPATIVQWLKNGQPLTDPPKPVHGLRNSTLNFVAASKRHVGNYACRLRTIGHLPVDSQTATLHVREKLKFTVPPVAKSLELGTVRKVLCKAQGSPAPIVRWVKEDLKPLLTWPPHIEDINGTLIFHGVQDDDAGQYTCIATNSQGFISASVLINVTMSPHFTSLPNNVTFYKEGQKVELHCRANGHPFPTIQWDKDSVMDGFTSDRFSVNRNGTLIIENVQQADQGFYGCTAGNAGGFKRAEFRLVVQDWEYQYGDYEGAESITKTIIITLGAAAAYIFLSVGLLIWCRLKRRQRKLQSPNDGGNAEAQVADVQTALLTKEDQGENGRQSPAIDKLNVPSSAITKGALQGKGRFGDILEGLVTGLNDSEGTTRVLLRILATRDEDLIVEFRRQVDMLHRVRHANLVAVLGCCRDSADVQMILMEYHQLFNLKSHLLSTSSSQPWSLAQIQSATLQIATGMNALAQKRFVHRDLGTRNILVGFHGKDNQRISLKIGSFGMDKEPFNKDYFVFKHQPIALRWLPHEAVLEDEYSTKSDVWMFAVTIWELYNAAQQPLSGHSDDVVLAELKKKGTLWDASFCKSNAMSSLLIKCWSHDPLLRPSFDELVHCAESAAVPTSSGESKTR</sequence>
<dbReference type="CDD" id="cd00096">
    <property type="entry name" value="Ig"/>
    <property type="match status" value="3"/>
</dbReference>
<dbReference type="SUPFAM" id="SSF56112">
    <property type="entry name" value="Protein kinase-like (PK-like)"/>
    <property type="match status" value="1"/>
</dbReference>
<dbReference type="InterPro" id="IPR036179">
    <property type="entry name" value="Ig-like_dom_sf"/>
</dbReference>
<dbReference type="Gene3D" id="2.60.40.10">
    <property type="entry name" value="Immunoglobulins"/>
    <property type="match status" value="7"/>
</dbReference>
<accession>A0ABQ9ZT35</accession>
<dbReference type="InterPro" id="IPR011009">
    <property type="entry name" value="Kinase-like_dom_sf"/>
</dbReference>
<evidence type="ECO:0000259" key="7">
    <source>
        <dbReference type="PROSITE" id="PS50835"/>
    </source>
</evidence>
<dbReference type="PROSITE" id="PS50011">
    <property type="entry name" value="PROTEIN_KINASE_DOM"/>
    <property type="match status" value="1"/>
</dbReference>
<dbReference type="Gene3D" id="1.10.510.10">
    <property type="entry name" value="Transferase(Phosphotransferase) domain 1"/>
    <property type="match status" value="1"/>
</dbReference>
<dbReference type="InterPro" id="IPR003598">
    <property type="entry name" value="Ig_sub2"/>
</dbReference>
<keyword evidence="3" id="KW-0393">Immunoglobulin domain</keyword>
<dbReference type="InterPro" id="IPR001245">
    <property type="entry name" value="Ser-Thr/Tyr_kinase_cat_dom"/>
</dbReference>
<feature type="domain" description="Ig-like" evidence="7">
    <location>
        <begin position="162"/>
        <end position="229"/>
    </location>
</feature>
<dbReference type="PANTHER" id="PTHR10075:SF14">
    <property type="entry name" value="CELL ADHESION MOLECULE DSCAM2-RELATED"/>
    <property type="match status" value="1"/>
</dbReference>
<dbReference type="Proteomes" id="UP001234178">
    <property type="component" value="Unassembled WGS sequence"/>
</dbReference>
<feature type="domain" description="Ig-like" evidence="7">
    <location>
        <begin position="331"/>
        <end position="418"/>
    </location>
</feature>
<feature type="domain" description="Ig-like" evidence="7">
    <location>
        <begin position="607"/>
        <end position="694"/>
    </location>
</feature>
<dbReference type="InterPro" id="IPR003599">
    <property type="entry name" value="Ig_sub"/>
</dbReference>
<organism evidence="8 9">
    <name type="scientific">Daphnia magna</name>
    <dbReference type="NCBI Taxonomy" id="35525"/>
    <lineage>
        <taxon>Eukaryota</taxon>
        <taxon>Metazoa</taxon>
        <taxon>Ecdysozoa</taxon>
        <taxon>Arthropoda</taxon>
        <taxon>Crustacea</taxon>
        <taxon>Branchiopoda</taxon>
        <taxon>Diplostraca</taxon>
        <taxon>Cladocera</taxon>
        <taxon>Anomopoda</taxon>
        <taxon>Daphniidae</taxon>
        <taxon>Daphnia</taxon>
    </lineage>
</organism>
<dbReference type="PRINTS" id="PR00109">
    <property type="entry name" value="TYRKINASE"/>
</dbReference>
<comment type="subcellular location">
    <subcellularLocation>
        <location evidence="1">Membrane</location>
        <topology evidence="1">Single-pass membrane protein</topology>
    </subcellularLocation>
</comment>
<dbReference type="InterPro" id="IPR013098">
    <property type="entry name" value="Ig_I-set"/>
</dbReference>
<keyword evidence="4" id="KW-1133">Transmembrane helix</keyword>
<dbReference type="PROSITE" id="PS50835">
    <property type="entry name" value="IG_LIKE"/>
    <property type="match status" value="7"/>
</dbReference>
<dbReference type="InterPro" id="IPR000719">
    <property type="entry name" value="Prot_kinase_dom"/>
</dbReference>
<dbReference type="SMART" id="SM00409">
    <property type="entry name" value="IG"/>
    <property type="match status" value="7"/>
</dbReference>
<evidence type="ECO:0000256" key="4">
    <source>
        <dbReference type="SAM" id="Phobius"/>
    </source>
</evidence>
<feature type="domain" description="Ig-like" evidence="7">
    <location>
        <begin position="516"/>
        <end position="602"/>
    </location>
</feature>
<dbReference type="InterPro" id="IPR007110">
    <property type="entry name" value="Ig-like_dom"/>
</dbReference>
<keyword evidence="4" id="KW-0472">Membrane</keyword>
<keyword evidence="9" id="KW-1185">Reference proteome</keyword>
<comment type="caution">
    <text evidence="8">The sequence shown here is derived from an EMBL/GenBank/DDBJ whole genome shotgun (WGS) entry which is preliminary data.</text>
</comment>
<keyword evidence="5" id="KW-0732">Signal</keyword>
<evidence type="ECO:0000256" key="5">
    <source>
        <dbReference type="SAM" id="SignalP"/>
    </source>
</evidence>
<dbReference type="SUPFAM" id="SSF48726">
    <property type="entry name" value="Immunoglobulin"/>
    <property type="match status" value="7"/>
</dbReference>
<dbReference type="EMBL" id="JAOYFB010000005">
    <property type="protein sequence ID" value="KAK4015624.1"/>
    <property type="molecule type" value="Genomic_DNA"/>
</dbReference>
<evidence type="ECO:0000256" key="3">
    <source>
        <dbReference type="ARBA" id="ARBA00023319"/>
    </source>
</evidence>
<dbReference type="SMART" id="SM00408">
    <property type="entry name" value="IGc2"/>
    <property type="match status" value="7"/>
</dbReference>
<evidence type="ECO:0000259" key="6">
    <source>
        <dbReference type="PROSITE" id="PS50011"/>
    </source>
</evidence>
<protein>
    <recommendedName>
        <fullName evidence="10">Inactive tyrosine-protein kinase 7</fullName>
    </recommendedName>
</protein>
<dbReference type="Pfam" id="PF07679">
    <property type="entry name" value="I-set"/>
    <property type="match status" value="1"/>
</dbReference>
<gene>
    <name evidence="8" type="ORF">OUZ56_030598</name>
</gene>
<evidence type="ECO:0008006" key="10">
    <source>
        <dbReference type="Google" id="ProtNLM"/>
    </source>
</evidence>
<feature type="signal peptide" evidence="5">
    <location>
        <begin position="1"/>
        <end position="31"/>
    </location>
</feature>